<evidence type="ECO:0000259" key="2">
    <source>
        <dbReference type="Pfam" id="PF00024"/>
    </source>
</evidence>
<proteinExistence type="predicted"/>
<dbReference type="Gene3D" id="3.50.4.10">
    <property type="entry name" value="Hepatocyte Growth Factor"/>
    <property type="match status" value="1"/>
</dbReference>
<dbReference type="Pfam" id="PF00024">
    <property type="entry name" value="PAN_1"/>
    <property type="match status" value="1"/>
</dbReference>
<dbReference type="Proteomes" id="UP000230066">
    <property type="component" value="Unassembled WGS sequence"/>
</dbReference>
<accession>A0A4E0RI14</accession>
<feature type="chain" id="PRO_5020034061" description="Apple domain-containing protein" evidence="1">
    <location>
        <begin position="20"/>
        <end position="259"/>
    </location>
</feature>
<sequence length="259" mass="28870">MKTLFFLLFSLICHNKWNPQAIDCPQNFDNLADGICTIIREGTFDFCSANNACHQMGLSRNLRVHPIGMNLTKITSQLKRPGSMYTSINKLLRPDKANRAGWRVGVPGQGNFKTQGDEMDLWCNSHPDNIGAAVTAVIGGSLHQVSVGGHGSSVLCEWAGLGSSLRIVSGTEMFSAHFPESMSNLFFARSQINGCIEKTSAGTLIECAKICKLEYRCRSFYFNNKMRKCYMALYVDSLLSSEDKAQSESDWVRYARPNW</sequence>
<comment type="caution">
    <text evidence="3">The sequence shown here is derived from an EMBL/GenBank/DDBJ whole genome shotgun (WGS) entry which is preliminary data.</text>
</comment>
<reference evidence="3" key="1">
    <citation type="submission" date="2019-03" db="EMBL/GenBank/DDBJ databases">
        <title>Improved annotation for the trematode Fasciola hepatica.</title>
        <authorList>
            <person name="Choi Y.-J."/>
            <person name="Martin J."/>
            <person name="Mitreva M."/>
        </authorList>
    </citation>
    <scope>NUCLEOTIDE SEQUENCE [LARGE SCALE GENOMIC DNA]</scope>
</reference>
<evidence type="ECO:0000313" key="3">
    <source>
        <dbReference type="EMBL" id="THD28379.1"/>
    </source>
</evidence>
<evidence type="ECO:0000256" key="1">
    <source>
        <dbReference type="SAM" id="SignalP"/>
    </source>
</evidence>
<gene>
    <name evidence="3" type="ORF">D915_000773</name>
</gene>
<dbReference type="AlphaFoldDB" id="A0A4E0RI14"/>
<evidence type="ECO:0000313" key="4">
    <source>
        <dbReference type="Proteomes" id="UP000230066"/>
    </source>
</evidence>
<dbReference type="InterPro" id="IPR003609">
    <property type="entry name" value="Pan_app"/>
</dbReference>
<dbReference type="SUPFAM" id="SSF57414">
    <property type="entry name" value="Hairpin loop containing domain-like"/>
    <property type="match status" value="1"/>
</dbReference>
<dbReference type="EMBL" id="JXXN02000166">
    <property type="protein sequence ID" value="THD28379.1"/>
    <property type="molecule type" value="Genomic_DNA"/>
</dbReference>
<organism evidence="3 4">
    <name type="scientific">Fasciola hepatica</name>
    <name type="common">Liver fluke</name>
    <dbReference type="NCBI Taxonomy" id="6192"/>
    <lineage>
        <taxon>Eukaryota</taxon>
        <taxon>Metazoa</taxon>
        <taxon>Spiralia</taxon>
        <taxon>Lophotrochozoa</taxon>
        <taxon>Platyhelminthes</taxon>
        <taxon>Trematoda</taxon>
        <taxon>Digenea</taxon>
        <taxon>Plagiorchiida</taxon>
        <taxon>Echinostomata</taxon>
        <taxon>Echinostomatoidea</taxon>
        <taxon>Fasciolidae</taxon>
        <taxon>Fasciola</taxon>
    </lineage>
</organism>
<protein>
    <recommendedName>
        <fullName evidence="2">Apple domain-containing protein</fullName>
    </recommendedName>
</protein>
<name>A0A4E0RI14_FASHE</name>
<keyword evidence="1" id="KW-0732">Signal</keyword>
<feature type="signal peptide" evidence="1">
    <location>
        <begin position="1"/>
        <end position="19"/>
    </location>
</feature>
<keyword evidence="4" id="KW-1185">Reference proteome</keyword>
<feature type="domain" description="Apple" evidence="2">
    <location>
        <begin position="198"/>
        <end position="232"/>
    </location>
</feature>